<dbReference type="Pfam" id="PF25888">
    <property type="entry name" value="WHD_DnaB"/>
    <property type="match status" value="1"/>
</dbReference>
<evidence type="ECO:0000259" key="3">
    <source>
        <dbReference type="Pfam" id="PF07261"/>
    </source>
</evidence>
<dbReference type="InterPro" id="IPR058660">
    <property type="entry name" value="WHD_DnaB"/>
</dbReference>
<feature type="domain" description="DnaB/C C-terminal" evidence="3">
    <location>
        <begin position="346"/>
        <end position="412"/>
    </location>
</feature>
<dbReference type="Gene3D" id="1.10.10.630">
    <property type="entry name" value="DnaD domain-like"/>
    <property type="match status" value="1"/>
</dbReference>
<evidence type="ECO:0000256" key="1">
    <source>
        <dbReference type="ARBA" id="ARBA00093462"/>
    </source>
</evidence>
<feature type="domain" description="Replicative helicase loading/DNA remodeling protein DnaB N-terminal winged helix" evidence="4">
    <location>
        <begin position="25"/>
        <end position="174"/>
    </location>
</feature>
<accession>A0A8J2VFQ4</accession>
<dbReference type="Proteomes" id="UP000625210">
    <property type="component" value="Unassembled WGS sequence"/>
</dbReference>
<sequence>MIMTWKNGSPRDGWRSRSRRPLHDRDSKGLFHLYQPLIGAASAGLYMTLYHQADRALSSSAEVKTHLYLMNLLHLPLPDLLEARYRLEGVGLLHTYEMMEDGRRVYEYELVPPLSPGQFFQSDVLSITLLNRLGRDGYRALRKDLDTRTEAGSREKGKEVTKSFQEVYGSLSPVDMASVDDLEEEIGTAWQEGSYSPDVEGELPVFGQEEDDLSMVRTRLEPLLEKGAWTPEVEKQLREIRFLYQLDDWDLIRALQNPYVTQNGRIAVERLRSFVKSEYRMRFGRPPVVVERKRLEKPSAAKVHASNSAASVAEGNGAAGESSKEEQHFRMLAQVSPLELLSRFQNGRQIPKADMELIEDLIHQYGLPHGVINVLLEYVLYSYDYKLPRPLVEKIAGHWARKNVQTVEQALEMARKEKELTRGRYTPDGAAYSKRKSQRREREDQLPSAVRQGMEEQSKEERSKDWEVDPVAEQRLRAKLQRMNERLNRKKGSS</sequence>
<evidence type="ECO:0000313" key="5">
    <source>
        <dbReference type="EMBL" id="GGE17582.1"/>
    </source>
</evidence>
<organism evidence="5 6">
    <name type="scientific">Marinithermofilum abyssi</name>
    <dbReference type="NCBI Taxonomy" id="1571185"/>
    <lineage>
        <taxon>Bacteria</taxon>
        <taxon>Bacillati</taxon>
        <taxon>Bacillota</taxon>
        <taxon>Bacilli</taxon>
        <taxon>Bacillales</taxon>
        <taxon>Thermoactinomycetaceae</taxon>
        <taxon>Marinithermofilum</taxon>
    </lineage>
</organism>
<evidence type="ECO:0000313" key="6">
    <source>
        <dbReference type="Proteomes" id="UP000625210"/>
    </source>
</evidence>
<dbReference type="EMBL" id="BMHQ01000006">
    <property type="protein sequence ID" value="GGE17582.1"/>
    <property type="molecule type" value="Genomic_DNA"/>
</dbReference>
<comment type="similarity">
    <text evidence="1">Belongs to the DnaB/DnaD family.</text>
</comment>
<comment type="caution">
    <text evidence="5">The sequence shown here is derived from an EMBL/GenBank/DDBJ whole genome shotgun (WGS) entry which is preliminary data.</text>
</comment>
<evidence type="ECO:0000259" key="4">
    <source>
        <dbReference type="Pfam" id="PF25888"/>
    </source>
</evidence>
<keyword evidence="6" id="KW-1185">Reference proteome</keyword>
<gene>
    <name evidence="5" type="primary">dnaB</name>
    <name evidence="5" type="ORF">GCM10011571_19120</name>
</gene>
<reference evidence="5" key="1">
    <citation type="journal article" date="2014" name="Int. J. Syst. Evol. Microbiol.">
        <title>Complete genome sequence of Corynebacterium casei LMG S-19264T (=DSM 44701T), isolated from a smear-ripened cheese.</title>
        <authorList>
            <consortium name="US DOE Joint Genome Institute (JGI-PGF)"/>
            <person name="Walter F."/>
            <person name="Albersmeier A."/>
            <person name="Kalinowski J."/>
            <person name="Ruckert C."/>
        </authorList>
    </citation>
    <scope>NUCLEOTIDE SEQUENCE</scope>
    <source>
        <strain evidence="5">CGMCC 1.15179</strain>
    </source>
</reference>
<evidence type="ECO:0000256" key="2">
    <source>
        <dbReference type="SAM" id="MobiDB-lite"/>
    </source>
</evidence>
<feature type="region of interest" description="Disordered" evidence="2">
    <location>
        <begin position="300"/>
        <end position="325"/>
    </location>
</feature>
<feature type="region of interest" description="Disordered" evidence="2">
    <location>
        <begin position="418"/>
        <end position="472"/>
    </location>
</feature>
<dbReference type="InterPro" id="IPR006343">
    <property type="entry name" value="DnaB/C_C"/>
</dbReference>
<dbReference type="Pfam" id="PF07261">
    <property type="entry name" value="DnaB_2"/>
    <property type="match status" value="1"/>
</dbReference>
<dbReference type="InterPro" id="IPR034829">
    <property type="entry name" value="DnaD-like_sf"/>
</dbReference>
<dbReference type="RefSeq" id="WP_188647667.1">
    <property type="nucleotide sequence ID" value="NZ_BMHQ01000006.1"/>
</dbReference>
<feature type="compositionally biased region" description="Basic and acidic residues" evidence="2">
    <location>
        <begin position="453"/>
        <end position="472"/>
    </location>
</feature>
<proteinExistence type="inferred from homology"/>
<name>A0A8J2VFQ4_9BACL</name>
<protein>
    <submittedName>
        <fullName evidence="5">Replication initiation and membrane attachment protein</fullName>
    </submittedName>
</protein>
<reference evidence="5" key="2">
    <citation type="submission" date="2020-09" db="EMBL/GenBank/DDBJ databases">
        <authorList>
            <person name="Sun Q."/>
            <person name="Zhou Y."/>
        </authorList>
    </citation>
    <scope>NUCLEOTIDE SEQUENCE</scope>
    <source>
        <strain evidence="5">CGMCC 1.15179</strain>
    </source>
</reference>
<feature type="region of interest" description="Disordered" evidence="2">
    <location>
        <begin position="1"/>
        <end position="21"/>
    </location>
</feature>
<dbReference type="AlphaFoldDB" id="A0A8J2VFQ4"/>